<organism evidence="1">
    <name type="scientific">marine metagenome</name>
    <dbReference type="NCBI Taxonomy" id="408172"/>
    <lineage>
        <taxon>unclassified sequences</taxon>
        <taxon>metagenomes</taxon>
        <taxon>ecological metagenomes</taxon>
    </lineage>
</organism>
<dbReference type="AlphaFoldDB" id="A0A381PWP9"/>
<dbReference type="Gene3D" id="3.30.1490.20">
    <property type="entry name" value="ATP-grasp fold, A domain"/>
    <property type="match status" value="1"/>
</dbReference>
<proteinExistence type="predicted"/>
<dbReference type="GO" id="GO:0005524">
    <property type="term" value="F:ATP binding"/>
    <property type="evidence" value="ECO:0007669"/>
    <property type="project" value="InterPro"/>
</dbReference>
<reference evidence="1" key="1">
    <citation type="submission" date="2018-05" db="EMBL/GenBank/DDBJ databases">
        <authorList>
            <person name="Lanie J.A."/>
            <person name="Ng W.-L."/>
            <person name="Kazmierczak K.M."/>
            <person name="Andrzejewski T.M."/>
            <person name="Davidsen T.M."/>
            <person name="Wayne K.J."/>
            <person name="Tettelin H."/>
            <person name="Glass J.I."/>
            <person name="Rusch D."/>
            <person name="Podicherti R."/>
            <person name="Tsui H.-C.T."/>
            <person name="Winkler M.E."/>
        </authorList>
    </citation>
    <scope>NUCLEOTIDE SEQUENCE</scope>
</reference>
<protein>
    <submittedName>
        <fullName evidence="1">Uncharacterized protein</fullName>
    </submittedName>
</protein>
<dbReference type="InterPro" id="IPR013815">
    <property type="entry name" value="ATP_grasp_subdomain_1"/>
</dbReference>
<dbReference type="SUPFAM" id="SSF56059">
    <property type="entry name" value="Glutathione synthetase ATP-binding domain-like"/>
    <property type="match status" value="1"/>
</dbReference>
<name>A0A381PWP9_9ZZZZ</name>
<gene>
    <name evidence="1" type="ORF">METZ01_LOCUS24360</name>
</gene>
<accession>A0A381PWP9</accession>
<dbReference type="EMBL" id="UINC01001124">
    <property type="protein sequence ID" value="SUZ71506.1"/>
    <property type="molecule type" value="Genomic_DNA"/>
</dbReference>
<evidence type="ECO:0000313" key="1">
    <source>
        <dbReference type="EMBL" id="SUZ71506.1"/>
    </source>
</evidence>
<sequence>MPRNLIRLPDQTRRWSGQRAEYPEARLAILWLGDAGCDDDQLVGGKAANLSRLTSGYRVPTGF</sequence>